<evidence type="ECO:0008006" key="5">
    <source>
        <dbReference type="Google" id="ProtNLM"/>
    </source>
</evidence>
<dbReference type="STRING" id="47879.AXG94_24995"/>
<dbReference type="InterPro" id="IPR038765">
    <property type="entry name" value="Papain-like_cys_pep_sf"/>
</dbReference>
<dbReference type="PANTHER" id="PTHR11786:SF0">
    <property type="entry name" value="ARYLAMINE N-ACETYLTRANSFERASE 4-RELATED"/>
    <property type="match status" value="1"/>
</dbReference>
<protein>
    <recommendedName>
        <fullName evidence="5">Arylamine N-acetyltransferase</fullName>
    </recommendedName>
</protein>
<dbReference type="PRINTS" id="PR01543">
    <property type="entry name" value="ANATRNSFRASE"/>
</dbReference>
<gene>
    <name evidence="3" type="ORF">ALQ77_01059</name>
</gene>
<proteinExistence type="inferred from homology"/>
<dbReference type="Pfam" id="PF00797">
    <property type="entry name" value="Acetyltransf_2"/>
    <property type="match status" value="1"/>
</dbReference>
<dbReference type="AlphaFoldDB" id="A0A3M3ER56"/>
<organism evidence="3 4">
    <name type="scientific">Pseudomonas corrugata</name>
    <dbReference type="NCBI Taxonomy" id="47879"/>
    <lineage>
        <taxon>Bacteria</taxon>
        <taxon>Pseudomonadati</taxon>
        <taxon>Pseudomonadota</taxon>
        <taxon>Gammaproteobacteria</taxon>
        <taxon>Pseudomonadales</taxon>
        <taxon>Pseudomonadaceae</taxon>
        <taxon>Pseudomonas</taxon>
    </lineage>
</organism>
<dbReference type="SUPFAM" id="SSF54001">
    <property type="entry name" value="Cysteine proteinases"/>
    <property type="match status" value="1"/>
</dbReference>
<dbReference type="Proteomes" id="UP000270661">
    <property type="component" value="Unassembled WGS sequence"/>
</dbReference>
<dbReference type="Gene3D" id="3.30.2140.10">
    <property type="entry name" value="Arylamine N-acetyltransferase"/>
    <property type="match status" value="1"/>
</dbReference>
<dbReference type="GO" id="GO:0016407">
    <property type="term" value="F:acetyltransferase activity"/>
    <property type="evidence" value="ECO:0007669"/>
    <property type="project" value="InterPro"/>
</dbReference>
<sequence>MLPVSPAPDQEKDTLMSQPRLSDSRRYLQRLGFDTPPAPTLDTLRQLQNRHTAEFSFETLSTLLRQPVPIDFESVERKVFEQGRGGYCYELNQLFLALLQELGFDARGITGRVVMNAPEGAWTARTHRLSLVTIGGVRYTTDVGFGGMVPTGPLLLDSRDIQATPHEPYRIEDHPDGYLLRANVGGEWRPMYLFDLQRQEEIDYTLGNWYVCNHPDSPFMGRLMVARTGDGLRKTLNGNSYAVHRMGQESVRRLITDADELIDLLENEFGLRVPPRELLRPAVAGLI</sequence>
<accession>A0A3M3ER56</accession>
<dbReference type="PANTHER" id="PTHR11786">
    <property type="entry name" value="N-HYDROXYARYLAMINE O-ACETYLTRANSFERASE"/>
    <property type="match status" value="1"/>
</dbReference>
<reference evidence="3 4" key="1">
    <citation type="submission" date="2018-08" db="EMBL/GenBank/DDBJ databases">
        <title>Recombination of ecologically and evolutionarily significant loci maintains genetic cohesion in the Pseudomonas syringae species complex.</title>
        <authorList>
            <person name="Dillon M."/>
            <person name="Thakur S."/>
            <person name="Almeida R.N.D."/>
            <person name="Weir B.S."/>
            <person name="Guttman D.S."/>
        </authorList>
    </citation>
    <scope>NUCLEOTIDE SEQUENCE [LARGE SCALE GENOMIC DNA]</scope>
    <source>
        <strain evidence="3 4">NCPPB2445</strain>
    </source>
</reference>
<comment type="similarity">
    <text evidence="1 2">Belongs to the arylamine N-acetyltransferase family.</text>
</comment>
<dbReference type="EMBL" id="RBOJ01000058">
    <property type="protein sequence ID" value="RMM51366.1"/>
    <property type="molecule type" value="Genomic_DNA"/>
</dbReference>
<evidence type="ECO:0000313" key="3">
    <source>
        <dbReference type="EMBL" id="RMM51366.1"/>
    </source>
</evidence>
<name>A0A3M3ER56_9PSED</name>
<evidence type="ECO:0000256" key="2">
    <source>
        <dbReference type="RuleBase" id="RU003452"/>
    </source>
</evidence>
<dbReference type="InterPro" id="IPR001447">
    <property type="entry name" value="Arylamine_N-AcTrfase"/>
</dbReference>
<dbReference type="Gene3D" id="2.40.128.150">
    <property type="entry name" value="Cysteine proteinases"/>
    <property type="match status" value="1"/>
</dbReference>
<keyword evidence="4" id="KW-1185">Reference proteome</keyword>
<comment type="caution">
    <text evidence="3">The sequence shown here is derived from an EMBL/GenBank/DDBJ whole genome shotgun (WGS) entry which is preliminary data.</text>
</comment>
<evidence type="ECO:0000256" key="1">
    <source>
        <dbReference type="ARBA" id="ARBA00006547"/>
    </source>
</evidence>
<evidence type="ECO:0000313" key="4">
    <source>
        <dbReference type="Proteomes" id="UP000270661"/>
    </source>
</evidence>